<comment type="caution">
    <text evidence="6">The sequence shown here is derived from an EMBL/GenBank/DDBJ whole genome shotgun (WGS) entry which is preliminary data.</text>
</comment>
<dbReference type="Pfam" id="PF12838">
    <property type="entry name" value="Fer4_7"/>
    <property type="match status" value="1"/>
</dbReference>
<evidence type="ECO:0000256" key="4">
    <source>
        <dbReference type="ARBA" id="ARBA00023014"/>
    </source>
</evidence>
<dbReference type="InterPro" id="IPR050157">
    <property type="entry name" value="PSI_iron-sulfur_center"/>
</dbReference>
<dbReference type="InterPro" id="IPR017900">
    <property type="entry name" value="4Fe4S_Fe_S_CS"/>
</dbReference>
<organism evidence="6 7">
    <name type="scientific">Candidatus Wallbacteria bacterium GWC2_49_35</name>
    <dbReference type="NCBI Taxonomy" id="1817813"/>
    <lineage>
        <taxon>Bacteria</taxon>
        <taxon>Candidatus Walliibacteriota</taxon>
    </lineage>
</organism>
<protein>
    <recommendedName>
        <fullName evidence="5">4Fe-4S ferredoxin-type domain-containing protein</fullName>
    </recommendedName>
</protein>
<accession>A0A1F7WYT9</accession>
<dbReference type="PROSITE" id="PS00198">
    <property type="entry name" value="4FE4S_FER_1"/>
    <property type="match status" value="1"/>
</dbReference>
<feature type="domain" description="4Fe-4S ferredoxin-type" evidence="5">
    <location>
        <begin position="340"/>
        <end position="369"/>
    </location>
</feature>
<dbReference type="PANTHER" id="PTHR24960">
    <property type="entry name" value="PHOTOSYSTEM I IRON-SULFUR CENTER-RELATED"/>
    <property type="match status" value="1"/>
</dbReference>
<evidence type="ECO:0000259" key="5">
    <source>
        <dbReference type="PROSITE" id="PS51379"/>
    </source>
</evidence>
<dbReference type="SUPFAM" id="SSF54862">
    <property type="entry name" value="4Fe-4S ferredoxins"/>
    <property type="match status" value="1"/>
</dbReference>
<evidence type="ECO:0000256" key="3">
    <source>
        <dbReference type="ARBA" id="ARBA00023004"/>
    </source>
</evidence>
<dbReference type="Pfam" id="PF04015">
    <property type="entry name" value="DUF362"/>
    <property type="match status" value="1"/>
</dbReference>
<dbReference type="Gene3D" id="3.30.70.20">
    <property type="match status" value="1"/>
</dbReference>
<dbReference type="GO" id="GO:0046872">
    <property type="term" value="F:metal ion binding"/>
    <property type="evidence" value="ECO:0007669"/>
    <property type="project" value="UniProtKB-KW"/>
</dbReference>
<gene>
    <name evidence="6" type="ORF">A2008_12155</name>
</gene>
<feature type="domain" description="4Fe-4S ferredoxin-type" evidence="5">
    <location>
        <begin position="310"/>
        <end position="339"/>
    </location>
</feature>
<dbReference type="InterPro" id="IPR007160">
    <property type="entry name" value="DUF362"/>
</dbReference>
<keyword evidence="1" id="KW-0004">4Fe-4S</keyword>
<evidence type="ECO:0000256" key="1">
    <source>
        <dbReference type="ARBA" id="ARBA00022485"/>
    </source>
</evidence>
<sequence length="394" mass="43517">MQKVALIKTRSYDRNEIYNNVVKIFGFFGGAENFFRRGEKVLIKPNLLFARRSGEHVTTHPEIVYSICRILSDIGCRIVIGDSPGFGDAVTVAKKCGIYDFVKKFDPEFVNFEKNAEIKVNTENTIFKKFEIAREAVEADKIVNLAKLKSHGQMVLTMSVKNIFGTVAGLLKPQWHFKAGVDADFFARMLVELNLAVAPAFSILDGVYGMEGNGPGSGTPRELNILAGGVNCVAIDVVAAALIGVGPNSFYTGRAARKMGIDGSRLEEIEILGGSPSDFNITGFKLPRAVNVQWPMAGFVRRALRSFSLSKPHYNKEKCKFCGICRDICPAGAIDFRANESVGFDLKKCVRCFCCQELCPYGAITVKKSVFDRIREQNIVKKILKLITKAGELK</sequence>
<dbReference type="GO" id="GO:0051539">
    <property type="term" value="F:4 iron, 4 sulfur cluster binding"/>
    <property type="evidence" value="ECO:0007669"/>
    <property type="project" value="UniProtKB-KW"/>
</dbReference>
<keyword evidence="3" id="KW-0408">Iron</keyword>
<keyword evidence="2" id="KW-0479">Metal-binding</keyword>
<dbReference type="InterPro" id="IPR017896">
    <property type="entry name" value="4Fe4S_Fe-S-bd"/>
</dbReference>
<dbReference type="AlphaFoldDB" id="A0A1F7WYT9"/>
<dbReference type="PANTHER" id="PTHR24960:SF76">
    <property type="entry name" value="4FE-4S FERREDOXIN-TYPE DOMAIN-CONTAINING PROTEIN"/>
    <property type="match status" value="1"/>
</dbReference>
<proteinExistence type="predicted"/>
<dbReference type="Proteomes" id="UP000178735">
    <property type="component" value="Unassembled WGS sequence"/>
</dbReference>
<name>A0A1F7WYT9_9BACT</name>
<dbReference type="PROSITE" id="PS51379">
    <property type="entry name" value="4FE4S_FER_2"/>
    <property type="match status" value="2"/>
</dbReference>
<evidence type="ECO:0000313" key="6">
    <source>
        <dbReference type="EMBL" id="OGM07976.1"/>
    </source>
</evidence>
<dbReference type="EMBL" id="MGFH01000034">
    <property type="protein sequence ID" value="OGM07976.1"/>
    <property type="molecule type" value="Genomic_DNA"/>
</dbReference>
<keyword evidence="4" id="KW-0411">Iron-sulfur</keyword>
<evidence type="ECO:0000313" key="7">
    <source>
        <dbReference type="Proteomes" id="UP000178735"/>
    </source>
</evidence>
<reference evidence="6 7" key="1">
    <citation type="journal article" date="2016" name="Nat. Commun.">
        <title>Thousands of microbial genomes shed light on interconnected biogeochemical processes in an aquifer system.</title>
        <authorList>
            <person name="Anantharaman K."/>
            <person name="Brown C.T."/>
            <person name="Hug L.A."/>
            <person name="Sharon I."/>
            <person name="Castelle C.J."/>
            <person name="Probst A.J."/>
            <person name="Thomas B.C."/>
            <person name="Singh A."/>
            <person name="Wilkins M.J."/>
            <person name="Karaoz U."/>
            <person name="Brodie E.L."/>
            <person name="Williams K.H."/>
            <person name="Hubbard S.S."/>
            <person name="Banfield J.F."/>
        </authorList>
    </citation>
    <scope>NUCLEOTIDE SEQUENCE [LARGE SCALE GENOMIC DNA]</scope>
</reference>
<evidence type="ECO:0000256" key="2">
    <source>
        <dbReference type="ARBA" id="ARBA00022723"/>
    </source>
</evidence>
<dbReference type="STRING" id="1817813.A2008_12155"/>